<dbReference type="Proteomes" id="UP000327294">
    <property type="component" value="Chromosome"/>
</dbReference>
<protein>
    <submittedName>
        <fullName evidence="2">DUF397 domain-containing protein</fullName>
    </submittedName>
</protein>
<organism evidence="2 3">
    <name type="scientific">Streptomyces phaeolivaceus</name>
    <dbReference type="NCBI Taxonomy" id="2653200"/>
    <lineage>
        <taxon>Bacteria</taxon>
        <taxon>Bacillati</taxon>
        <taxon>Actinomycetota</taxon>
        <taxon>Actinomycetes</taxon>
        <taxon>Kitasatosporales</taxon>
        <taxon>Streptomycetaceae</taxon>
        <taxon>Streptomyces</taxon>
    </lineage>
</organism>
<dbReference type="InterPro" id="IPR007278">
    <property type="entry name" value="DUF397"/>
</dbReference>
<dbReference type="RefSeq" id="WP_152169469.1">
    <property type="nucleotide sequence ID" value="NZ_CP045096.1"/>
</dbReference>
<dbReference type="Pfam" id="PF04149">
    <property type="entry name" value="DUF397"/>
    <property type="match status" value="1"/>
</dbReference>
<dbReference type="KEGG" id="sphv:F9278_19275"/>
<sequence length="68" mass="7392">MDHTPRWQKSTFSDGGEGDTCVELTVASAHLISLRESDTPTAVLTTTTGPMTHLLRAIATGRLTQRRP</sequence>
<dbReference type="EMBL" id="CP045096">
    <property type="protein sequence ID" value="QFQ97998.1"/>
    <property type="molecule type" value="Genomic_DNA"/>
</dbReference>
<evidence type="ECO:0000259" key="1">
    <source>
        <dbReference type="Pfam" id="PF04149"/>
    </source>
</evidence>
<reference evidence="2 3" key="1">
    <citation type="submission" date="2019-10" db="EMBL/GenBank/DDBJ databases">
        <title>Streptomyces sp. strain GY16 isolated from leaves of Broussonetia papyrifera.</title>
        <authorList>
            <person name="Mo P."/>
        </authorList>
    </citation>
    <scope>NUCLEOTIDE SEQUENCE [LARGE SCALE GENOMIC DNA]</scope>
    <source>
        <strain evidence="2 3">GY16</strain>
    </source>
</reference>
<proteinExistence type="predicted"/>
<evidence type="ECO:0000313" key="3">
    <source>
        <dbReference type="Proteomes" id="UP000327294"/>
    </source>
</evidence>
<keyword evidence="3" id="KW-1185">Reference proteome</keyword>
<dbReference type="AlphaFoldDB" id="A0A5P8K5E0"/>
<gene>
    <name evidence="2" type="ORF">F9278_19275</name>
</gene>
<accession>A0A5P8K5E0</accession>
<name>A0A5P8K5E0_9ACTN</name>
<evidence type="ECO:0000313" key="2">
    <source>
        <dbReference type="EMBL" id="QFQ97998.1"/>
    </source>
</evidence>
<feature type="domain" description="DUF397" evidence="1">
    <location>
        <begin position="6"/>
        <end position="58"/>
    </location>
</feature>